<evidence type="ECO:0000256" key="3">
    <source>
        <dbReference type="ARBA" id="ARBA00022989"/>
    </source>
</evidence>
<dbReference type="InterPro" id="IPR036259">
    <property type="entry name" value="MFS_trans_sf"/>
</dbReference>
<dbReference type="InterPro" id="IPR005829">
    <property type="entry name" value="Sugar_transporter_CS"/>
</dbReference>
<feature type="transmembrane region" description="Helical" evidence="5">
    <location>
        <begin position="17"/>
        <end position="42"/>
    </location>
</feature>
<dbReference type="InterPro" id="IPR020846">
    <property type="entry name" value="MFS_dom"/>
</dbReference>
<evidence type="ECO:0000313" key="7">
    <source>
        <dbReference type="EMBL" id="RMY47974.1"/>
    </source>
</evidence>
<dbReference type="PANTHER" id="PTHR23501">
    <property type="entry name" value="MAJOR FACILITATOR SUPERFAMILY"/>
    <property type="match status" value="1"/>
</dbReference>
<feature type="transmembrane region" description="Helical" evidence="5">
    <location>
        <begin position="211"/>
        <end position="230"/>
    </location>
</feature>
<dbReference type="PROSITE" id="PS50850">
    <property type="entry name" value="MFS"/>
    <property type="match status" value="1"/>
</dbReference>
<dbReference type="Proteomes" id="UP000270230">
    <property type="component" value="Unassembled WGS sequence"/>
</dbReference>
<feature type="transmembrane region" description="Helical" evidence="5">
    <location>
        <begin position="316"/>
        <end position="336"/>
    </location>
</feature>
<dbReference type="GO" id="GO:0022857">
    <property type="term" value="F:transmembrane transporter activity"/>
    <property type="evidence" value="ECO:0007669"/>
    <property type="project" value="InterPro"/>
</dbReference>
<feature type="transmembrane region" description="Helical" evidence="5">
    <location>
        <begin position="342"/>
        <end position="362"/>
    </location>
</feature>
<feature type="transmembrane region" description="Helical" evidence="5">
    <location>
        <begin position="144"/>
        <end position="166"/>
    </location>
</feature>
<evidence type="ECO:0000256" key="5">
    <source>
        <dbReference type="SAM" id="Phobius"/>
    </source>
</evidence>
<keyword evidence="3 5" id="KW-1133">Transmembrane helix</keyword>
<feature type="transmembrane region" description="Helical" evidence="5">
    <location>
        <begin position="369"/>
        <end position="389"/>
    </location>
</feature>
<proteinExistence type="predicted"/>
<evidence type="ECO:0000256" key="4">
    <source>
        <dbReference type="ARBA" id="ARBA00023136"/>
    </source>
</evidence>
<sequence>MHNQGQESRQWSPGREFWLAFACQVCVLSVVSLDSTILTAALPRLAHALKADTLTAFWIVASYLLASTVVQPIMAPLSDIYGRKLIFFCAIVAFTIGTVLCALAYSIPQILVGRSVQGVGGGGILAVNLIILSDAVPLRFRAKYVGMIQALSSLAITISPVVGGALVQASWRWLFYINLPFCAVGVIAVPLVLKKNRNSMTAHRSLSELDWLGSCSFLSGSTCFLLGVCWGGSRFPWMSGQTLGPALGGFALTVLSIARAWTTKRPFLRIELFQSWTSCIAFACTMLQCFTLFGNTYLLALYFLAIRRYSPIESGLVFLAYASATLPIAAVTGYLITRLGSYKWAILFGWIINTSGTGSFMVLDSETPLECMIFIIFVGGLGQGILFSARQTATQASCAAGSATLAITLFSFLKSFGFCLGVSLGGTIFRNMLRHELILENLPLSIAAHAEDYALFFHASASASEQQAVMITYRRALHHFFATMAGVSRLGLLLSICMKECSLDVDFEIPGEEQIEGLRPVKRQSDKPVVRFHGNIVQLEMMPTIEEMSLEVTGQSRAQMIRKVNGPDQRSMPVGAQHRSPEGAASWLRWFPLCVMVD</sequence>
<accession>A0A3M7C7M3</accession>
<dbReference type="Gene3D" id="1.20.1250.20">
    <property type="entry name" value="MFS general substrate transporter like domains"/>
    <property type="match status" value="2"/>
</dbReference>
<feature type="transmembrane region" description="Helical" evidence="5">
    <location>
        <begin position="119"/>
        <end position="138"/>
    </location>
</feature>
<dbReference type="PROSITE" id="PS00216">
    <property type="entry name" value="SUGAR_TRANSPORT_1"/>
    <property type="match status" value="1"/>
</dbReference>
<comment type="subcellular location">
    <subcellularLocation>
        <location evidence="1">Membrane</location>
        <topology evidence="1">Multi-pass membrane protein</topology>
    </subcellularLocation>
</comment>
<dbReference type="AlphaFoldDB" id="A0A3M7C7M3"/>
<name>A0A3M7C7M3_HORWE</name>
<dbReference type="Pfam" id="PF07690">
    <property type="entry name" value="MFS_1"/>
    <property type="match status" value="1"/>
</dbReference>
<keyword evidence="4 5" id="KW-0472">Membrane</keyword>
<feature type="transmembrane region" description="Helical" evidence="5">
    <location>
        <begin position="173"/>
        <end position="191"/>
    </location>
</feature>
<dbReference type="InterPro" id="IPR011701">
    <property type="entry name" value="MFS"/>
</dbReference>
<feature type="domain" description="Major facilitator superfamily (MFS) profile" evidence="6">
    <location>
        <begin position="20"/>
        <end position="503"/>
    </location>
</feature>
<evidence type="ECO:0000256" key="1">
    <source>
        <dbReference type="ARBA" id="ARBA00004141"/>
    </source>
</evidence>
<gene>
    <name evidence="7" type="ORF">D0865_08362</name>
</gene>
<dbReference type="VEuPathDB" id="FungiDB:BTJ68_07703"/>
<comment type="caution">
    <text evidence="7">The sequence shown here is derived from an EMBL/GenBank/DDBJ whole genome shotgun (WGS) entry which is preliminary data.</text>
</comment>
<evidence type="ECO:0000256" key="2">
    <source>
        <dbReference type="ARBA" id="ARBA00022692"/>
    </source>
</evidence>
<feature type="transmembrane region" description="Helical" evidence="5">
    <location>
        <begin position="280"/>
        <end position="304"/>
    </location>
</feature>
<feature type="transmembrane region" description="Helical" evidence="5">
    <location>
        <begin position="242"/>
        <end position="260"/>
    </location>
</feature>
<feature type="transmembrane region" description="Helical" evidence="5">
    <location>
        <begin position="85"/>
        <end position="107"/>
    </location>
</feature>
<dbReference type="GO" id="GO:0005886">
    <property type="term" value="C:plasma membrane"/>
    <property type="evidence" value="ECO:0007669"/>
    <property type="project" value="TreeGrafter"/>
</dbReference>
<organism evidence="7 8">
    <name type="scientific">Hortaea werneckii</name>
    <name type="common">Black yeast</name>
    <name type="synonym">Cladosporium werneckii</name>
    <dbReference type="NCBI Taxonomy" id="91943"/>
    <lineage>
        <taxon>Eukaryota</taxon>
        <taxon>Fungi</taxon>
        <taxon>Dikarya</taxon>
        <taxon>Ascomycota</taxon>
        <taxon>Pezizomycotina</taxon>
        <taxon>Dothideomycetes</taxon>
        <taxon>Dothideomycetidae</taxon>
        <taxon>Mycosphaerellales</taxon>
        <taxon>Teratosphaeriaceae</taxon>
        <taxon>Hortaea</taxon>
    </lineage>
</organism>
<dbReference type="OrthoDB" id="2351791at2759"/>
<dbReference type="EMBL" id="QWIN01000703">
    <property type="protein sequence ID" value="RMY47974.1"/>
    <property type="molecule type" value="Genomic_DNA"/>
</dbReference>
<protein>
    <recommendedName>
        <fullName evidence="6">Major facilitator superfamily (MFS) profile domain-containing protein</fullName>
    </recommendedName>
</protein>
<feature type="transmembrane region" description="Helical" evidence="5">
    <location>
        <begin position="409"/>
        <end position="429"/>
    </location>
</feature>
<dbReference type="PANTHER" id="PTHR23501:SF59">
    <property type="entry name" value="MAJOR FACILITATOR SUPERFAMILY (MFS) PROFILE DOMAIN-CONTAINING PROTEIN-RELATED"/>
    <property type="match status" value="1"/>
</dbReference>
<evidence type="ECO:0000313" key="8">
    <source>
        <dbReference type="Proteomes" id="UP000270230"/>
    </source>
</evidence>
<keyword evidence="2 5" id="KW-0812">Transmembrane</keyword>
<evidence type="ECO:0000259" key="6">
    <source>
        <dbReference type="PROSITE" id="PS50850"/>
    </source>
</evidence>
<dbReference type="SUPFAM" id="SSF103473">
    <property type="entry name" value="MFS general substrate transporter"/>
    <property type="match status" value="1"/>
</dbReference>
<reference evidence="7 8" key="1">
    <citation type="journal article" date="2018" name="BMC Genomics">
        <title>Genomic evidence for intraspecific hybridization in a clonal and extremely halotolerant yeast.</title>
        <authorList>
            <person name="Gostincar C."/>
            <person name="Stajich J.E."/>
            <person name="Zupancic J."/>
            <person name="Zalar P."/>
            <person name="Gunde-Cimerman N."/>
        </authorList>
    </citation>
    <scope>NUCLEOTIDE SEQUENCE [LARGE SCALE GENOMIC DNA]</scope>
    <source>
        <strain evidence="7 8">EXF-151</strain>
    </source>
</reference>
<feature type="transmembrane region" description="Helical" evidence="5">
    <location>
        <begin position="54"/>
        <end position="73"/>
    </location>
</feature>